<organism evidence="2 3">
    <name type="scientific">Pararge aegeria aegeria</name>
    <dbReference type="NCBI Taxonomy" id="348720"/>
    <lineage>
        <taxon>Eukaryota</taxon>
        <taxon>Metazoa</taxon>
        <taxon>Ecdysozoa</taxon>
        <taxon>Arthropoda</taxon>
        <taxon>Hexapoda</taxon>
        <taxon>Insecta</taxon>
        <taxon>Pterygota</taxon>
        <taxon>Neoptera</taxon>
        <taxon>Endopterygota</taxon>
        <taxon>Lepidoptera</taxon>
        <taxon>Glossata</taxon>
        <taxon>Ditrysia</taxon>
        <taxon>Papilionoidea</taxon>
        <taxon>Nymphalidae</taxon>
        <taxon>Satyrinae</taxon>
        <taxon>Satyrini</taxon>
        <taxon>Parargina</taxon>
        <taxon>Pararge</taxon>
    </lineage>
</organism>
<dbReference type="OrthoDB" id="7466345at2759"/>
<dbReference type="Proteomes" id="UP000838756">
    <property type="component" value="Unassembled WGS sequence"/>
</dbReference>
<evidence type="ECO:0000313" key="3">
    <source>
        <dbReference type="Proteomes" id="UP000838756"/>
    </source>
</evidence>
<dbReference type="EMBL" id="CAKXAJ010026118">
    <property type="protein sequence ID" value="CAH2257366.1"/>
    <property type="molecule type" value="Genomic_DNA"/>
</dbReference>
<feature type="transmembrane region" description="Helical" evidence="1">
    <location>
        <begin position="51"/>
        <end position="70"/>
    </location>
</feature>
<sequence>MTAGKRSVGWPPTRWIDDFKQSLKAAENKRPRTVDFVTPYKRPMSSSGLKSVEVTMITNSVFLILVLLTFRRKPEQKKCRQI</sequence>
<proteinExistence type="predicted"/>
<dbReference type="AlphaFoldDB" id="A0A8S4S6G6"/>
<evidence type="ECO:0000256" key="1">
    <source>
        <dbReference type="SAM" id="Phobius"/>
    </source>
</evidence>
<keyword evidence="1" id="KW-0812">Transmembrane</keyword>
<protein>
    <submittedName>
        <fullName evidence="2">Jg7577 protein</fullName>
    </submittedName>
</protein>
<name>A0A8S4S6G6_9NEOP</name>
<keyword evidence="3" id="KW-1185">Reference proteome</keyword>
<keyword evidence="1" id="KW-1133">Transmembrane helix</keyword>
<accession>A0A8S4S6G6</accession>
<evidence type="ECO:0000313" key="2">
    <source>
        <dbReference type="EMBL" id="CAH2257366.1"/>
    </source>
</evidence>
<comment type="caution">
    <text evidence="2">The sequence shown here is derived from an EMBL/GenBank/DDBJ whole genome shotgun (WGS) entry which is preliminary data.</text>
</comment>
<reference evidence="2" key="1">
    <citation type="submission" date="2022-03" db="EMBL/GenBank/DDBJ databases">
        <authorList>
            <person name="Lindestad O."/>
        </authorList>
    </citation>
    <scope>NUCLEOTIDE SEQUENCE</scope>
</reference>
<gene>
    <name evidence="2" type="primary">jg7577</name>
    <name evidence="2" type="ORF">PAEG_LOCUS23146</name>
</gene>
<keyword evidence="1" id="KW-0472">Membrane</keyword>